<keyword evidence="2" id="KW-1185">Reference proteome</keyword>
<dbReference type="GeneID" id="9677685"/>
<dbReference type="VEuPathDB" id="FungiDB:NECHADRAFT_85523"/>
<dbReference type="RefSeq" id="XP_003039767.1">
    <property type="nucleotide sequence ID" value="XM_003039721.1"/>
</dbReference>
<dbReference type="Proteomes" id="UP000005206">
    <property type="component" value="Chromosome 10"/>
</dbReference>
<organism evidence="1 2">
    <name type="scientific">Fusarium vanettenii (strain ATCC MYA-4622 / CBS 123669 / FGSC 9596 / NRRL 45880 / 77-13-4)</name>
    <name type="common">Fusarium solani subsp. pisi</name>
    <dbReference type="NCBI Taxonomy" id="660122"/>
    <lineage>
        <taxon>Eukaryota</taxon>
        <taxon>Fungi</taxon>
        <taxon>Dikarya</taxon>
        <taxon>Ascomycota</taxon>
        <taxon>Pezizomycotina</taxon>
        <taxon>Sordariomycetes</taxon>
        <taxon>Hypocreomycetidae</taxon>
        <taxon>Hypocreales</taxon>
        <taxon>Nectriaceae</taxon>
        <taxon>Fusarium</taxon>
        <taxon>Fusarium solani species complex</taxon>
        <taxon>Fusarium vanettenii</taxon>
    </lineage>
</organism>
<reference evidence="1 2" key="1">
    <citation type="journal article" date="2009" name="PLoS Genet.">
        <title>The genome of Nectria haematococca: contribution of supernumerary chromosomes to gene expansion.</title>
        <authorList>
            <person name="Coleman J.J."/>
            <person name="Rounsley S.D."/>
            <person name="Rodriguez-Carres M."/>
            <person name="Kuo A."/>
            <person name="Wasmann C.C."/>
            <person name="Grimwood J."/>
            <person name="Schmutz J."/>
            <person name="Taga M."/>
            <person name="White G.J."/>
            <person name="Zhou S."/>
            <person name="Schwartz D.C."/>
            <person name="Freitag M."/>
            <person name="Ma L.J."/>
            <person name="Danchin E.G."/>
            <person name="Henrissat B."/>
            <person name="Coutinho P.M."/>
            <person name="Nelson D.R."/>
            <person name="Straney D."/>
            <person name="Napoli C.A."/>
            <person name="Barker B.M."/>
            <person name="Gribskov M."/>
            <person name="Rep M."/>
            <person name="Kroken S."/>
            <person name="Molnar I."/>
            <person name="Rensing C."/>
            <person name="Kennell J.C."/>
            <person name="Zamora J."/>
            <person name="Farman M.L."/>
            <person name="Selker E.U."/>
            <person name="Salamov A."/>
            <person name="Shapiro H."/>
            <person name="Pangilinan J."/>
            <person name="Lindquist E."/>
            <person name="Lamers C."/>
            <person name="Grigoriev I.V."/>
            <person name="Geiser D.M."/>
            <person name="Covert S.F."/>
            <person name="Temporini E."/>
            <person name="Vanetten H.D."/>
        </authorList>
    </citation>
    <scope>NUCLEOTIDE SEQUENCE [LARGE SCALE GENOMIC DNA]</scope>
    <source>
        <strain evidence="2">ATCC MYA-4622 / CBS 123669 / FGSC 9596 / NRRL 45880 / 77-13-4</strain>
    </source>
</reference>
<dbReference type="InParanoid" id="C7ZNS4"/>
<dbReference type="AlphaFoldDB" id="C7ZNS4"/>
<name>C7ZNS4_FUSV7</name>
<evidence type="ECO:0000313" key="2">
    <source>
        <dbReference type="Proteomes" id="UP000005206"/>
    </source>
</evidence>
<dbReference type="OrthoDB" id="5230958at2759"/>
<evidence type="ECO:0000313" key="1">
    <source>
        <dbReference type="EMBL" id="EEU34054.1"/>
    </source>
</evidence>
<sequence>MPQPEVEVYSQHLLHDALHLANGKCLKMLKTRSFEGEYVTGVSGKATTYAQCVATNGKTGTKATISIAPGDYWEIRWDYDTAKGSHVNVKVGGKGEHKFAVMFPPDDYRRSFETAPGYYFDAIIDQSSTVGFYKGMDDASLAYCAEELVRVYHLKTKDSCSDLQCGGSL</sequence>
<dbReference type="EMBL" id="GG698970">
    <property type="protein sequence ID" value="EEU34054.1"/>
    <property type="molecule type" value="Genomic_DNA"/>
</dbReference>
<gene>
    <name evidence="1" type="ORF">NECHADRAFT_85523</name>
</gene>
<accession>C7ZNS4</accession>
<proteinExistence type="predicted"/>
<dbReference type="KEGG" id="nhe:NECHADRAFT_85523"/>
<dbReference type="HOGENOM" id="CLU_1578939_0_0_1"/>
<protein>
    <submittedName>
        <fullName evidence="1">Uncharacterized protein</fullName>
    </submittedName>
</protein>